<accession>A0AAW3BZK2</accession>
<protein>
    <submittedName>
        <fullName evidence="1">Uncharacterized protein</fullName>
    </submittedName>
</protein>
<dbReference type="AlphaFoldDB" id="A0AAW3BZK2"/>
<gene>
    <name evidence="1" type="ORF">Q4I32_003273</name>
</gene>
<reference evidence="1" key="1">
    <citation type="submission" date="2024-02" db="EMBL/GenBank/DDBJ databases">
        <title>FIRST GENOME SEQUENCES OF Leishmania (Viannia) shawi, Leishmania (Viannia) lindenbergi AND Leishmania (Viannia) utingensis.</title>
        <authorList>
            <person name="Resadore F."/>
            <person name="Custodio M.G.F."/>
            <person name="Boite M.C."/>
            <person name="Cupolillo E."/>
            <person name="Ferreira G.E.M."/>
        </authorList>
    </citation>
    <scope>NUCLEOTIDE SEQUENCE</scope>
    <source>
        <strain evidence="1">MHOM/BR/2013/18 LTA MLF</strain>
    </source>
</reference>
<comment type="caution">
    <text evidence="1">The sequence shown here is derived from an EMBL/GenBank/DDBJ whole genome shotgun (WGS) entry which is preliminary data.</text>
</comment>
<dbReference type="EMBL" id="JBAMZJ010000021">
    <property type="protein sequence ID" value="KAL0526610.1"/>
    <property type="molecule type" value="Genomic_DNA"/>
</dbReference>
<name>A0AAW3BZK2_9TRYP</name>
<dbReference type="Proteomes" id="UP001500493">
    <property type="component" value="Unassembled WGS sequence"/>
</dbReference>
<organism evidence="1 2">
    <name type="scientific">Leishmania shawi</name>
    <dbReference type="NCBI Taxonomy" id="5680"/>
    <lineage>
        <taxon>Eukaryota</taxon>
        <taxon>Discoba</taxon>
        <taxon>Euglenozoa</taxon>
        <taxon>Kinetoplastea</taxon>
        <taxon>Metakinetoplastina</taxon>
        <taxon>Trypanosomatida</taxon>
        <taxon>Trypanosomatidae</taxon>
        <taxon>Leishmaniinae</taxon>
        <taxon>Leishmania</taxon>
        <taxon>Leishmania guyanensis species complex</taxon>
    </lineage>
</organism>
<sequence>MVMKRLTESLVSKYNASRVPQEGTAYRSHKNDWDVFFSVLGEGPLPPSRTCRIGCQEQNSGGVSRRVVGEVVAELLQPAEDASQERLQTGIITVTNVSLVSMATAALLFVSESSAKVGGLPILVELKE</sequence>
<proteinExistence type="predicted"/>
<evidence type="ECO:0000313" key="1">
    <source>
        <dbReference type="EMBL" id="KAL0526610.1"/>
    </source>
</evidence>
<evidence type="ECO:0000313" key="2">
    <source>
        <dbReference type="Proteomes" id="UP001500493"/>
    </source>
</evidence>